<dbReference type="AlphaFoldDB" id="A0A8J2PHC2"/>
<proteinExistence type="predicted"/>
<sequence>MCHLWLWLLWGFIYIKFQEQVSTWDRCSPKGEASSQVQEVNLLQIGGILYDYCDQGAVNGNTLYIVNDAVSNSNLPASSRRDGM</sequence>
<feature type="signal peptide" evidence="1">
    <location>
        <begin position="1"/>
        <end position="17"/>
    </location>
</feature>
<gene>
    <name evidence="2" type="ORF">AFUS01_LOCUS39954</name>
</gene>
<comment type="caution">
    <text evidence="2">The sequence shown here is derived from an EMBL/GenBank/DDBJ whole genome shotgun (WGS) entry which is preliminary data.</text>
</comment>
<organism evidence="2 3">
    <name type="scientific">Allacma fusca</name>
    <dbReference type="NCBI Taxonomy" id="39272"/>
    <lineage>
        <taxon>Eukaryota</taxon>
        <taxon>Metazoa</taxon>
        <taxon>Ecdysozoa</taxon>
        <taxon>Arthropoda</taxon>
        <taxon>Hexapoda</taxon>
        <taxon>Collembola</taxon>
        <taxon>Symphypleona</taxon>
        <taxon>Sminthuridae</taxon>
        <taxon>Allacma</taxon>
    </lineage>
</organism>
<reference evidence="2" key="1">
    <citation type="submission" date="2021-06" db="EMBL/GenBank/DDBJ databases">
        <authorList>
            <person name="Hodson N. C."/>
            <person name="Mongue J. A."/>
            <person name="Jaron S. K."/>
        </authorList>
    </citation>
    <scope>NUCLEOTIDE SEQUENCE</scope>
</reference>
<dbReference type="EMBL" id="CAJVCH010554440">
    <property type="protein sequence ID" value="CAG7830128.1"/>
    <property type="molecule type" value="Genomic_DNA"/>
</dbReference>
<name>A0A8J2PHC2_9HEXA</name>
<accession>A0A8J2PHC2</accession>
<keyword evidence="1" id="KW-0732">Signal</keyword>
<evidence type="ECO:0000313" key="3">
    <source>
        <dbReference type="Proteomes" id="UP000708208"/>
    </source>
</evidence>
<dbReference type="Proteomes" id="UP000708208">
    <property type="component" value="Unassembled WGS sequence"/>
</dbReference>
<evidence type="ECO:0000313" key="2">
    <source>
        <dbReference type="EMBL" id="CAG7830128.1"/>
    </source>
</evidence>
<protein>
    <submittedName>
        <fullName evidence="2">Uncharacterized protein</fullName>
    </submittedName>
</protein>
<evidence type="ECO:0000256" key="1">
    <source>
        <dbReference type="SAM" id="SignalP"/>
    </source>
</evidence>
<keyword evidence="3" id="KW-1185">Reference proteome</keyword>
<feature type="chain" id="PRO_5035222912" evidence="1">
    <location>
        <begin position="18"/>
        <end position="84"/>
    </location>
</feature>